<evidence type="ECO:0000256" key="9">
    <source>
        <dbReference type="ARBA" id="ARBA00022777"/>
    </source>
</evidence>
<comment type="catalytic activity">
    <reaction evidence="1 14">
        <text>[HPr protein]-L-serine + ATP = [HPr protein]-O-phospho-L-serine + ADP + H(+)</text>
        <dbReference type="Rhea" id="RHEA:46600"/>
        <dbReference type="Rhea" id="RHEA-COMP:11602"/>
        <dbReference type="Rhea" id="RHEA-COMP:11603"/>
        <dbReference type="ChEBI" id="CHEBI:15378"/>
        <dbReference type="ChEBI" id="CHEBI:29999"/>
        <dbReference type="ChEBI" id="CHEBI:30616"/>
        <dbReference type="ChEBI" id="CHEBI:83421"/>
        <dbReference type="ChEBI" id="CHEBI:456216"/>
    </reaction>
</comment>
<keyword evidence="18" id="KW-1185">Reference proteome</keyword>
<evidence type="ECO:0000256" key="12">
    <source>
        <dbReference type="ARBA" id="ARBA00023268"/>
    </source>
</evidence>
<keyword evidence="12 14" id="KW-0511">Multifunctional enzyme</keyword>
<gene>
    <name evidence="14" type="primary">hprK</name>
    <name evidence="17" type="ORF">Ga0123461_2340</name>
</gene>
<dbReference type="EC" id="2.7.11.-" evidence="14"/>
<dbReference type="Gene3D" id="3.40.1390.20">
    <property type="entry name" value="HprK N-terminal domain-like"/>
    <property type="match status" value="1"/>
</dbReference>
<dbReference type="InterPro" id="IPR011126">
    <property type="entry name" value="Hpr_kin/Pase_Hpr_N"/>
</dbReference>
<feature type="binding site" evidence="14">
    <location>
        <position position="209"/>
    </location>
    <ligand>
        <name>Mg(2+)</name>
        <dbReference type="ChEBI" id="CHEBI:18420"/>
    </ligand>
</feature>
<keyword evidence="9 14" id="KW-0418">Kinase</keyword>
<comment type="cofactor">
    <cofactor evidence="2 14">
        <name>Mg(2+)</name>
        <dbReference type="ChEBI" id="CHEBI:18420"/>
    </cofactor>
</comment>
<feature type="binding site" evidence="14">
    <location>
        <begin position="160"/>
        <end position="167"/>
    </location>
    <ligand>
        <name>ATP</name>
        <dbReference type="ChEBI" id="CHEBI:30616"/>
    </ligand>
</feature>
<organism evidence="17 18">
    <name type="scientific">Mariprofundus aestuarium</name>
    <dbReference type="NCBI Taxonomy" id="1921086"/>
    <lineage>
        <taxon>Bacteria</taxon>
        <taxon>Pseudomonadati</taxon>
        <taxon>Pseudomonadota</taxon>
        <taxon>Candidatius Mariprofundia</taxon>
        <taxon>Mariprofundales</taxon>
        <taxon>Mariprofundaceae</taxon>
        <taxon>Mariprofundus</taxon>
    </lineage>
</organism>
<comment type="function">
    <text evidence="14">Catalyzes the ATP- as well as the pyrophosphate-dependent phosphorylation of a specific serine residue in HPr, a phosphocarrier protein of the phosphoenolpyruvate-dependent sugar phosphotransferase system (PTS). HprK/P also catalyzes the pyrophosphate-producing, inorganic phosphate-dependent dephosphorylation (phosphorolysis) of seryl-phosphorylated HPr (P-Ser-HPr).</text>
</comment>
<dbReference type="GO" id="GO:0000155">
    <property type="term" value="F:phosphorelay sensor kinase activity"/>
    <property type="evidence" value="ECO:0007669"/>
    <property type="project" value="InterPro"/>
</dbReference>
<keyword evidence="5 14" id="KW-0723">Serine/threonine-protein kinase</keyword>
<feature type="active site" evidence="14">
    <location>
        <position position="145"/>
    </location>
</feature>
<dbReference type="InterPro" id="IPR003755">
    <property type="entry name" value="HPr(Ser)_kin/Pase"/>
</dbReference>
<dbReference type="GO" id="GO:0000287">
    <property type="term" value="F:magnesium ion binding"/>
    <property type="evidence" value="ECO:0007669"/>
    <property type="project" value="UniProtKB-UniRule"/>
</dbReference>
<protein>
    <recommendedName>
        <fullName evidence="14">HPr kinase/phosphorylase</fullName>
        <shortName evidence="14">HPrK/P</shortName>
        <ecNumber evidence="14">2.7.11.-</ecNumber>
        <ecNumber evidence="14">2.7.4.-</ecNumber>
    </recommendedName>
    <alternativeName>
        <fullName evidence="14">HPr(Ser) kinase/phosphorylase</fullName>
    </alternativeName>
</protein>
<dbReference type="SUPFAM" id="SSF53795">
    <property type="entry name" value="PEP carboxykinase-like"/>
    <property type="match status" value="1"/>
</dbReference>
<evidence type="ECO:0000256" key="6">
    <source>
        <dbReference type="ARBA" id="ARBA00022679"/>
    </source>
</evidence>
<dbReference type="GO" id="GO:0006109">
    <property type="term" value="P:regulation of carbohydrate metabolic process"/>
    <property type="evidence" value="ECO:0007669"/>
    <property type="project" value="UniProtKB-UniRule"/>
</dbReference>
<dbReference type="GO" id="GO:0005524">
    <property type="term" value="F:ATP binding"/>
    <property type="evidence" value="ECO:0007669"/>
    <property type="project" value="UniProtKB-UniRule"/>
</dbReference>
<feature type="active site" evidence="14">
    <location>
        <position position="250"/>
    </location>
</feature>
<evidence type="ECO:0000256" key="2">
    <source>
        <dbReference type="ARBA" id="ARBA00001946"/>
    </source>
</evidence>
<dbReference type="InterPro" id="IPR027417">
    <property type="entry name" value="P-loop_NTPase"/>
</dbReference>
<evidence type="ECO:0000256" key="5">
    <source>
        <dbReference type="ARBA" id="ARBA00022527"/>
    </source>
</evidence>
<dbReference type="HAMAP" id="MF_01249">
    <property type="entry name" value="HPr_kinase"/>
    <property type="match status" value="1"/>
</dbReference>
<dbReference type="RefSeq" id="WP_100278476.1">
    <property type="nucleotide sequence ID" value="NZ_CP018799.1"/>
</dbReference>
<reference evidence="17 18" key="1">
    <citation type="submission" date="2016-12" db="EMBL/GenBank/DDBJ databases">
        <title>Isolation and genomic insights into novel planktonic Zetaproteobacteria from stratified waters of the Chesapeake Bay.</title>
        <authorList>
            <person name="McAllister S.M."/>
            <person name="Kato S."/>
            <person name="Chan C.S."/>
            <person name="Chiu B.K."/>
            <person name="Field E.K."/>
        </authorList>
    </citation>
    <scope>NUCLEOTIDE SEQUENCE [LARGE SCALE GENOMIC DNA]</scope>
    <source>
        <strain evidence="17 18">CP-5</strain>
    </source>
</reference>
<keyword evidence="11 14" id="KW-0460">Magnesium</keyword>
<dbReference type="PANTHER" id="PTHR30305:SF1">
    <property type="entry name" value="HPR KINASE_PHOSPHORYLASE"/>
    <property type="match status" value="1"/>
</dbReference>
<dbReference type="EMBL" id="CP018799">
    <property type="protein sequence ID" value="ATX80741.1"/>
    <property type="molecule type" value="Genomic_DNA"/>
</dbReference>
<dbReference type="Proteomes" id="UP000231701">
    <property type="component" value="Chromosome"/>
</dbReference>
<feature type="binding site" evidence="14">
    <location>
        <position position="167"/>
    </location>
    <ligand>
        <name>Mg(2+)</name>
        <dbReference type="ChEBI" id="CHEBI:18420"/>
    </ligand>
</feature>
<dbReference type="SUPFAM" id="SSF75138">
    <property type="entry name" value="HprK N-terminal domain-like"/>
    <property type="match status" value="1"/>
</dbReference>
<comment type="subunit">
    <text evidence="4 14">Homohexamer.</text>
</comment>
<dbReference type="GO" id="GO:0004674">
    <property type="term" value="F:protein serine/threonine kinase activity"/>
    <property type="evidence" value="ECO:0007669"/>
    <property type="project" value="UniProtKB-KW"/>
</dbReference>
<comment type="domain">
    <text evidence="14">The Walker A ATP-binding motif also binds Pi and PPi.</text>
</comment>
<dbReference type="Gene3D" id="3.40.50.300">
    <property type="entry name" value="P-loop containing nucleotide triphosphate hydrolases"/>
    <property type="match status" value="1"/>
</dbReference>
<comment type="miscellaneous">
    <text evidence="14">Both phosphorylation and phosphorolysis are carried out by the same active site and suggest a common mechanism for both reactions.</text>
</comment>
<evidence type="ECO:0000256" key="10">
    <source>
        <dbReference type="ARBA" id="ARBA00022840"/>
    </source>
</evidence>
<keyword evidence="7 14" id="KW-0479">Metal-binding</keyword>
<dbReference type="OrthoDB" id="9778803at2"/>
<dbReference type="NCBIfam" id="TIGR00679">
    <property type="entry name" value="hpr-ser"/>
    <property type="match status" value="1"/>
</dbReference>
<evidence type="ECO:0000259" key="16">
    <source>
        <dbReference type="Pfam" id="PF07475"/>
    </source>
</evidence>
<dbReference type="FunFam" id="3.40.50.300:FF:000174">
    <property type="entry name" value="HPr kinase/phosphorylase"/>
    <property type="match status" value="1"/>
</dbReference>
<dbReference type="CDD" id="cd01918">
    <property type="entry name" value="HprK_C"/>
    <property type="match status" value="1"/>
</dbReference>
<dbReference type="InterPro" id="IPR028979">
    <property type="entry name" value="Ser_kin/Pase_Hpr-like_N_sf"/>
</dbReference>
<evidence type="ECO:0000256" key="14">
    <source>
        <dbReference type="HAMAP-Rule" id="MF_01249"/>
    </source>
</evidence>
<dbReference type="Pfam" id="PF07475">
    <property type="entry name" value="Hpr_kinase_C"/>
    <property type="match status" value="1"/>
</dbReference>
<proteinExistence type="inferred from homology"/>
<dbReference type="GO" id="GO:0004712">
    <property type="term" value="F:protein serine/threonine/tyrosine kinase activity"/>
    <property type="evidence" value="ECO:0007669"/>
    <property type="project" value="UniProtKB-UniRule"/>
</dbReference>
<feature type="domain" description="HPr(Ser) kinase/phosphorylase N-terminal" evidence="15">
    <location>
        <begin position="7"/>
        <end position="134"/>
    </location>
</feature>
<dbReference type="EC" id="2.7.4.-" evidence="14"/>
<evidence type="ECO:0000256" key="4">
    <source>
        <dbReference type="ARBA" id="ARBA00011643"/>
    </source>
</evidence>
<keyword evidence="8 14" id="KW-0547">Nucleotide-binding</keyword>
<dbReference type="InterPro" id="IPR011104">
    <property type="entry name" value="Hpr_kin/Pase_C"/>
</dbReference>
<keyword evidence="6 14" id="KW-0808">Transferase</keyword>
<dbReference type="AlphaFoldDB" id="A0A2K8L4H5"/>
<feature type="region of interest" description="Important for the catalytic mechanism of dephosphorylation" evidence="14">
    <location>
        <begin position="271"/>
        <end position="276"/>
    </location>
</feature>
<evidence type="ECO:0000256" key="13">
    <source>
        <dbReference type="ARBA" id="ARBA00047657"/>
    </source>
</evidence>
<evidence type="ECO:0000313" key="17">
    <source>
        <dbReference type="EMBL" id="ATX80741.1"/>
    </source>
</evidence>
<comment type="catalytic activity">
    <reaction evidence="13 14">
        <text>[HPr protein]-O-phospho-L-serine + phosphate + H(+) = [HPr protein]-L-serine + diphosphate</text>
        <dbReference type="Rhea" id="RHEA:46604"/>
        <dbReference type="Rhea" id="RHEA-COMP:11602"/>
        <dbReference type="Rhea" id="RHEA-COMP:11603"/>
        <dbReference type="ChEBI" id="CHEBI:15378"/>
        <dbReference type="ChEBI" id="CHEBI:29999"/>
        <dbReference type="ChEBI" id="CHEBI:33019"/>
        <dbReference type="ChEBI" id="CHEBI:43474"/>
        <dbReference type="ChEBI" id="CHEBI:83421"/>
    </reaction>
</comment>
<dbReference type="PANTHER" id="PTHR30305">
    <property type="entry name" value="PROTEIN YJDM-RELATED"/>
    <property type="match status" value="1"/>
</dbReference>
<dbReference type="Pfam" id="PF02603">
    <property type="entry name" value="Hpr_kinase_N"/>
    <property type="match status" value="1"/>
</dbReference>
<accession>A0A2K8L4H5</accession>
<sequence length="314" mass="34851">MAQARRITIRELLAAQGDAAKIRLLTGEAGLDRYIDHPRIQKPSLAFAGFLENLSDYRLQVIGKTELNYLATRTAEEQKRVVNEVFDLRLAGVVITRNQNPPDIILEAARRTDTPLLISEFPSSTFMTNMMLYLSHRLAPVVYQHGVYMDIFGLGVLITGSSGIGKSEVGLELISRGSRLIADDMVEFSRKSPTAIVGRSPDTLRYHMEIRGLGILNIRDLYGAAAITDAKRLSLVVELVPWDQVAAEDRVLGEDSETEILEVRIARVPIPIRTGRSLAILIEVAARNQLLKQRGIHSGEAFVQSLQDRIQRGG</sequence>
<evidence type="ECO:0000256" key="11">
    <source>
        <dbReference type="ARBA" id="ARBA00022842"/>
    </source>
</evidence>
<feature type="active site" description="Proton acceptor; for phosphorylation activity. Proton donor; for dephosphorylation activity" evidence="14">
    <location>
        <position position="184"/>
    </location>
</feature>
<evidence type="ECO:0000259" key="15">
    <source>
        <dbReference type="Pfam" id="PF02603"/>
    </source>
</evidence>
<feature type="active site" evidence="14">
    <location>
        <position position="166"/>
    </location>
</feature>
<evidence type="ECO:0000256" key="8">
    <source>
        <dbReference type="ARBA" id="ARBA00022741"/>
    </source>
</evidence>
<keyword evidence="10 14" id="KW-0067">ATP-binding</keyword>
<dbReference type="KEGG" id="maes:Ga0123461_2340"/>
<feature type="domain" description="HPr kinase/phosphorylase C-terminal" evidence="16">
    <location>
        <begin position="137"/>
        <end position="304"/>
    </location>
</feature>
<feature type="region of interest" description="Important for the catalytic mechanism of both phosphorylation and dephosphorylation" evidence="14">
    <location>
        <begin position="208"/>
        <end position="217"/>
    </location>
</feature>
<name>A0A2K8L4H5_MARES</name>
<comment type="similarity">
    <text evidence="3 14">Belongs to the HPrK/P family.</text>
</comment>
<evidence type="ECO:0000256" key="7">
    <source>
        <dbReference type="ARBA" id="ARBA00022723"/>
    </source>
</evidence>
<evidence type="ECO:0000256" key="1">
    <source>
        <dbReference type="ARBA" id="ARBA00001120"/>
    </source>
</evidence>
<evidence type="ECO:0000256" key="3">
    <source>
        <dbReference type="ARBA" id="ARBA00006883"/>
    </source>
</evidence>
<evidence type="ECO:0000313" key="18">
    <source>
        <dbReference type="Proteomes" id="UP000231701"/>
    </source>
</evidence>